<dbReference type="InterPro" id="IPR050141">
    <property type="entry name" value="GCL_type2/YbdK_subfam"/>
</dbReference>
<protein>
    <recommendedName>
        <fullName evidence="5">Putative glutamate--cysteine ligase 2</fullName>
        <ecNumber evidence="5">6.3.2.2</ecNumber>
    </recommendedName>
    <alternativeName>
        <fullName evidence="5">Gamma-glutamylcysteine synthetase 2</fullName>
        <shortName evidence="5">GCS 2</shortName>
        <shortName evidence="5">Gamma-GCS 2</shortName>
    </alternativeName>
</protein>
<dbReference type="Pfam" id="PF04107">
    <property type="entry name" value="GCS2"/>
    <property type="match status" value="1"/>
</dbReference>
<dbReference type="SUPFAM" id="SSF55931">
    <property type="entry name" value="Glutamine synthetase/guanido kinase"/>
    <property type="match status" value="1"/>
</dbReference>
<reference evidence="6 7" key="1">
    <citation type="submission" date="2020-10" db="EMBL/GenBank/DDBJ databases">
        <title>Haloactinobacterium sp. RN3S43, a bacterium isolated from saline soil.</title>
        <authorList>
            <person name="Sun J.-Q."/>
        </authorList>
    </citation>
    <scope>NUCLEOTIDE SEQUENCE [LARGE SCALE GENOMIC DNA]</scope>
    <source>
        <strain evidence="6 7">RN3S43</strain>
    </source>
</reference>
<keyword evidence="3 5" id="KW-0067">ATP-binding</keyword>
<dbReference type="InterPro" id="IPR006336">
    <property type="entry name" value="GCS2"/>
</dbReference>
<keyword evidence="1 5" id="KW-0436">Ligase</keyword>
<sequence>MTIEFSPSARSTLGIEWELALVDTDTGDLRQVAQTVLDAVAPADGSQHPTIRQELLLNTVEIVSGVCRSVPEAMADLERSTALVREVTDPLRVELMCAGTHPFGHWGNQRVTDKERYATLIDRTQWWGRQMLIYGVHVHVGIERRDKVLPILGALLTYYPHLLSLSASSPFWDGRDTGYASNRALLFQQLPTAGLPFTSIATWADLERYVDDMLLTGVIDEFDEVRWDLRPSPKFGTLEMRICDGISNGLELAAVAAMTHCLVEKFSRMIDAGQELPRISPWFLAENKWRSARYGMEAIIILDEAGNEQIVTDSLEAVLADLAPIAAELGCAEELEGVREIIRTGGSAARQRTIAAASAPGDLAPVVAHLVAEFHAGRPLDPC</sequence>
<dbReference type="Proteomes" id="UP000593758">
    <property type="component" value="Chromosome"/>
</dbReference>
<dbReference type="RefSeq" id="WP_193496644.1">
    <property type="nucleotide sequence ID" value="NZ_CP063169.1"/>
</dbReference>
<evidence type="ECO:0000256" key="1">
    <source>
        <dbReference type="ARBA" id="ARBA00022598"/>
    </source>
</evidence>
<dbReference type="InterPro" id="IPR011793">
    <property type="entry name" value="YbdK"/>
</dbReference>
<evidence type="ECO:0000256" key="5">
    <source>
        <dbReference type="HAMAP-Rule" id="MF_01609"/>
    </source>
</evidence>
<proteinExistence type="inferred from homology"/>
<dbReference type="EC" id="6.3.2.2" evidence="5"/>
<dbReference type="AlphaFoldDB" id="A0A7M1SQU9"/>
<dbReference type="GO" id="GO:0004357">
    <property type="term" value="F:glutamate-cysteine ligase activity"/>
    <property type="evidence" value="ECO:0007669"/>
    <property type="project" value="UniProtKB-EC"/>
</dbReference>
<dbReference type="Gene3D" id="3.30.590.20">
    <property type="match status" value="1"/>
</dbReference>
<organism evidence="6 7">
    <name type="scientific">Ruania alkalisoli</name>
    <dbReference type="NCBI Taxonomy" id="2779775"/>
    <lineage>
        <taxon>Bacteria</taxon>
        <taxon>Bacillati</taxon>
        <taxon>Actinomycetota</taxon>
        <taxon>Actinomycetes</taxon>
        <taxon>Micrococcales</taxon>
        <taxon>Ruaniaceae</taxon>
        <taxon>Ruania</taxon>
    </lineage>
</organism>
<dbReference type="InterPro" id="IPR014746">
    <property type="entry name" value="Gln_synth/guanido_kin_cat_dom"/>
</dbReference>
<comment type="catalytic activity">
    <reaction evidence="4 5">
        <text>L-cysteine + L-glutamate + ATP = gamma-L-glutamyl-L-cysteine + ADP + phosphate + H(+)</text>
        <dbReference type="Rhea" id="RHEA:13285"/>
        <dbReference type="ChEBI" id="CHEBI:15378"/>
        <dbReference type="ChEBI" id="CHEBI:29985"/>
        <dbReference type="ChEBI" id="CHEBI:30616"/>
        <dbReference type="ChEBI" id="CHEBI:35235"/>
        <dbReference type="ChEBI" id="CHEBI:43474"/>
        <dbReference type="ChEBI" id="CHEBI:58173"/>
        <dbReference type="ChEBI" id="CHEBI:456216"/>
        <dbReference type="EC" id="6.3.2.2"/>
    </reaction>
</comment>
<name>A0A7M1SQU9_9MICO</name>
<evidence type="ECO:0000256" key="2">
    <source>
        <dbReference type="ARBA" id="ARBA00022741"/>
    </source>
</evidence>
<dbReference type="NCBIfam" id="NF010043">
    <property type="entry name" value="PRK13517.1-3"/>
    <property type="match status" value="1"/>
</dbReference>
<dbReference type="GO" id="GO:0005524">
    <property type="term" value="F:ATP binding"/>
    <property type="evidence" value="ECO:0007669"/>
    <property type="project" value="UniProtKB-KW"/>
</dbReference>
<dbReference type="KEGG" id="halt:IM660_14975"/>
<comment type="similarity">
    <text evidence="5">Belongs to the glutamate--cysteine ligase type 2 family. YbdK subfamily.</text>
</comment>
<evidence type="ECO:0000313" key="6">
    <source>
        <dbReference type="EMBL" id="QOR69936.1"/>
    </source>
</evidence>
<dbReference type="PANTHER" id="PTHR36510:SF1">
    <property type="entry name" value="GLUTAMATE--CYSTEINE LIGASE 2-RELATED"/>
    <property type="match status" value="1"/>
</dbReference>
<evidence type="ECO:0000313" key="7">
    <source>
        <dbReference type="Proteomes" id="UP000593758"/>
    </source>
</evidence>
<dbReference type="PANTHER" id="PTHR36510">
    <property type="entry name" value="GLUTAMATE--CYSTEINE LIGASE 2-RELATED"/>
    <property type="match status" value="1"/>
</dbReference>
<evidence type="ECO:0000256" key="4">
    <source>
        <dbReference type="ARBA" id="ARBA00048819"/>
    </source>
</evidence>
<gene>
    <name evidence="6" type="ORF">IM660_14975</name>
</gene>
<dbReference type="NCBIfam" id="NF010042">
    <property type="entry name" value="PRK13517.1-2"/>
    <property type="match status" value="1"/>
</dbReference>
<keyword evidence="2 5" id="KW-0547">Nucleotide-binding</keyword>
<evidence type="ECO:0000256" key="3">
    <source>
        <dbReference type="ARBA" id="ARBA00022840"/>
    </source>
</evidence>
<dbReference type="NCBIfam" id="TIGR02050">
    <property type="entry name" value="gshA_cyan_rel"/>
    <property type="match status" value="1"/>
</dbReference>
<dbReference type="GO" id="GO:0042398">
    <property type="term" value="P:modified amino acid biosynthetic process"/>
    <property type="evidence" value="ECO:0007669"/>
    <property type="project" value="InterPro"/>
</dbReference>
<dbReference type="HAMAP" id="MF_01609">
    <property type="entry name" value="Glu_cys_ligase_2"/>
    <property type="match status" value="1"/>
</dbReference>
<dbReference type="NCBIfam" id="NF010044">
    <property type="entry name" value="PRK13517.1-4"/>
    <property type="match status" value="1"/>
</dbReference>
<dbReference type="EMBL" id="CP063169">
    <property type="protein sequence ID" value="QOR69936.1"/>
    <property type="molecule type" value="Genomic_DNA"/>
</dbReference>
<accession>A0A7M1SQU9</accession>
<keyword evidence="7" id="KW-1185">Reference proteome</keyword>
<comment type="function">
    <text evidence="5">ATP-dependent carboxylate-amine ligase which exhibits weak glutamate--cysteine ligase activity.</text>
</comment>